<feature type="compositionally biased region" description="Acidic residues" evidence="10">
    <location>
        <begin position="41"/>
        <end position="55"/>
    </location>
</feature>
<keyword evidence="6 8" id="KW-0479">Metal-binding</keyword>
<gene>
    <name evidence="12" type="ORF">EJ08DRAFT_646436</name>
</gene>
<keyword evidence="13" id="KW-1185">Reference proteome</keyword>
<evidence type="ECO:0000313" key="13">
    <source>
        <dbReference type="Proteomes" id="UP000800235"/>
    </source>
</evidence>
<dbReference type="PRINTS" id="PR00599">
    <property type="entry name" value="MAPEPTIDASE"/>
</dbReference>
<protein>
    <recommendedName>
        <fullName evidence="8">Methionine aminopeptidase 2</fullName>
        <shortName evidence="8">MAP 2</shortName>
        <shortName evidence="8">MetAP 2</shortName>
        <ecNumber evidence="8">3.4.11.18</ecNumber>
    </recommendedName>
    <alternativeName>
        <fullName evidence="8">Peptidase M</fullName>
    </alternativeName>
</protein>
<proteinExistence type="inferred from homology"/>
<evidence type="ECO:0000313" key="12">
    <source>
        <dbReference type="EMBL" id="KAF2434457.1"/>
    </source>
</evidence>
<feature type="binding site" evidence="8">
    <location>
        <position position="243"/>
    </location>
    <ligand>
        <name>a divalent metal cation</name>
        <dbReference type="ChEBI" id="CHEBI:60240"/>
        <label>1</label>
    </ligand>
</feature>
<feature type="binding site" evidence="8">
    <location>
        <position position="320"/>
    </location>
    <ligand>
        <name>substrate</name>
    </ligand>
</feature>
<feature type="binding site" evidence="8">
    <location>
        <position position="243"/>
    </location>
    <ligand>
        <name>a divalent metal cation</name>
        <dbReference type="ChEBI" id="CHEBI:60240"/>
        <label>2</label>
        <note>catalytic</note>
    </ligand>
</feature>
<name>A0A9P4NZD7_9PEZI</name>
<dbReference type="InterPro" id="IPR002468">
    <property type="entry name" value="Pept_M24A_MAP2"/>
</dbReference>
<keyword evidence="3 8" id="KW-0031">Aminopeptidase</keyword>
<dbReference type="EMBL" id="MU007016">
    <property type="protein sequence ID" value="KAF2434457.1"/>
    <property type="molecule type" value="Genomic_DNA"/>
</dbReference>
<keyword evidence="7 8" id="KW-0378">Hydrolase</keyword>
<accession>A0A9P4NZD7</accession>
<comment type="function">
    <text evidence="8 9">Cotranslationally removes the N-terminal methionine from nascent proteins. The N-terminal methionine is often cleaved when the second residue in the primary sequence is small and uncharged (Met-Ala-, Cys, Gly, Pro, Ser, Thr, or Val).</text>
</comment>
<dbReference type="SUPFAM" id="SSF55920">
    <property type="entry name" value="Creatinase/aminopeptidase"/>
    <property type="match status" value="1"/>
</dbReference>
<dbReference type="PANTHER" id="PTHR45777">
    <property type="entry name" value="METHIONINE AMINOPEPTIDASE 2"/>
    <property type="match status" value="1"/>
</dbReference>
<evidence type="ECO:0000256" key="1">
    <source>
        <dbReference type="ARBA" id="ARBA00000294"/>
    </source>
</evidence>
<dbReference type="Gene3D" id="1.10.10.10">
    <property type="entry name" value="Winged helix-like DNA-binding domain superfamily/Winged helix DNA-binding domain"/>
    <property type="match status" value="1"/>
</dbReference>
<feature type="compositionally biased region" description="Basic residues" evidence="10">
    <location>
        <begin position="68"/>
        <end position="80"/>
    </location>
</feature>
<feature type="binding site" evidence="8">
    <location>
        <position position="312"/>
    </location>
    <ligand>
        <name>a divalent metal cation</name>
        <dbReference type="ChEBI" id="CHEBI:60240"/>
        <label>2</label>
        <note>catalytic</note>
    </ligand>
</feature>
<dbReference type="CDD" id="cd01088">
    <property type="entry name" value="MetAP2"/>
    <property type="match status" value="1"/>
</dbReference>
<evidence type="ECO:0000256" key="6">
    <source>
        <dbReference type="ARBA" id="ARBA00022723"/>
    </source>
</evidence>
<dbReference type="NCBIfam" id="TIGR00501">
    <property type="entry name" value="met_pdase_II"/>
    <property type="match status" value="1"/>
</dbReference>
<feature type="binding site" evidence="8">
    <location>
        <position position="345"/>
    </location>
    <ligand>
        <name>a divalent metal cation</name>
        <dbReference type="ChEBI" id="CHEBI:60240"/>
        <label>2</label>
        <note>catalytic</note>
    </ligand>
</feature>
<feature type="binding site" evidence="8">
    <location>
        <position position="441"/>
    </location>
    <ligand>
        <name>a divalent metal cation</name>
        <dbReference type="ChEBI" id="CHEBI:60240"/>
        <label>1</label>
    </ligand>
</feature>
<organism evidence="12 13">
    <name type="scientific">Tothia fuscella</name>
    <dbReference type="NCBI Taxonomy" id="1048955"/>
    <lineage>
        <taxon>Eukaryota</taxon>
        <taxon>Fungi</taxon>
        <taxon>Dikarya</taxon>
        <taxon>Ascomycota</taxon>
        <taxon>Pezizomycotina</taxon>
        <taxon>Dothideomycetes</taxon>
        <taxon>Pleosporomycetidae</taxon>
        <taxon>Venturiales</taxon>
        <taxon>Cylindrosympodiaceae</taxon>
        <taxon>Tothia</taxon>
    </lineage>
</organism>
<dbReference type="InterPro" id="IPR001714">
    <property type="entry name" value="Pept_M24_MAP"/>
</dbReference>
<dbReference type="HAMAP" id="MF_03175">
    <property type="entry name" value="MetAP_2_euk"/>
    <property type="match status" value="1"/>
</dbReference>
<evidence type="ECO:0000259" key="11">
    <source>
        <dbReference type="Pfam" id="PF00557"/>
    </source>
</evidence>
<reference evidence="12" key="1">
    <citation type="journal article" date="2020" name="Stud. Mycol.">
        <title>101 Dothideomycetes genomes: a test case for predicting lifestyles and emergence of pathogens.</title>
        <authorList>
            <person name="Haridas S."/>
            <person name="Albert R."/>
            <person name="Binder M."/>
            <person name="Bloem J."/>
            <person name="Labutti K."/>
            <person name="Salamov A."/>
            <person name="Andreopoulos B."/>
            <person name="Baker S."/>
            <person name="Barry K."/>
            <person name="Bills G."/>
            <person name="Bluhm B."/>
            <person name="Cannon C."/>
            <person name="Castanera R."/>
            <person name="Culley D."/>
            <person name="Daum C."/>
            <person name="Ezra D."/>
            <person name="Gonzalez J."/>
            <person name="Henrissat B."/>
            <person name="Kuo A."/>
            <person name="Liang C."/>
            <person name="Lipzen A."/>
            <person name="Lutzoni F."/>
            <person name="Magnuson J."/>
            <person name="Mondo S."/>
            <person name="Nolan M."/>
            <person name="Ohm R."/>
            <person name="Pangilinan J."/>
            <person name="Park H.-J."/>
            <person name="Ramirez L."/>
            <person name="Alfaro M."/>
            <person name="Sun H."/>
            <person name="Tritt A."/>
            <person name="Yoshinaga Y."/>
            <person name="Zwiers L.-H."/>
            <person name="Turgeon B."/>
            <person name="Goodwin S."/>
            <person name="Spatafora J."/>
            <person name="Crous P."/>
            <person name="Grigoriev I."/>
        </authorList>
    </citation>
    <scope>NUCLEOTIDE SEQUENCE</scope>
    <source>
        <strain evidence="12">CBS 130266</strain>
    </source>
</reference>
<dbReference type="InterPro" id="IPR050247">
    <property type="entry name" value="Met_Aminopeptidase_Type2"/>
</dbReference>
<evidence type="ECO:0000256" key="4">
    <source>
        <dbReference type="ARBA" id="ARBA00022490"/>
    </source>
</evidence>
<dbReference type="PANTHER" id="PTHR45777:SF1">
    <property type="entry name" value="METHIONINE AMINOPEPTIDASE 2-2"/>
    <property type="match status" value="1"/>
</dbReference>
<dbReference type="GO" id="GO:0046872">
    <property type="term" value="F:metal ion binding"/>
    <property type="evidence" value="ECO:0007669"/>
    <property type="project" value="UniProtKB-UniRule"/>
</dbReference>
<comment type="catalytic activity">
    <reaction evidence="1 8 9">
        <text>Release of N-terminal amino acids, preferentially methionine, from peptides and arylamides.</text>
        <dbReference type="EC" id="3.4.11.18"/>
    </reaction>
</comment>
<feature type="compositionally biased region" description="Basic and acidic residues" evidence="10">
    <location>
        <begin position="1"/>
        <end position="11"/>
    </location>
</feature>
<keyword evidence="5 8" id="KW-0645">Protease</keyword>
<comment type="cofactor">
    <cofactor evidence="8">
        <name>Co(2+)</name>
        <dbReference type="ChEBI" id="CHEBI:48828"/>
    </cofactor>
    <cofactor evidence="8">
        <name>Zn(2+)</name>
        <dbReference type="ChEBI" id="CHEBI:29105"/>
    </cofactor>
    <cofactor evidence="8">
        <name>Mn(2+)</name>
        <dbReference type="ChEBI" id="CHEBI:29035"/>
    </cofactor>
    <cofactor evidence="8">
        <name>Fe(2+)</name>
        <dbReference type="ChEBI" id="CHEBI:29033"/>
    </cofactor>
    <text evidence="8">Binds 2 divalent metal cations per subunit. Has a high-affinity and a low affinity metal-binding site. The true nature of the physiological cofactor is under debate. The enzyme is active with cobalt, zinc, manganese or divalent iron ions. Most likely, methionine aminopeptidases function as mononuclear Fe(2+)-metalloproteases under physiological conditions, and the catalytically relevant metal-binding site has been assigned to the histidine-containing high-affinity site.</text>
</comment>
<dbReference type="Gene3D" id="3.90.230.10">
    <property type="entry name" value="Creatinase/methionine aminopeptidase superfamily"/>
    <property type="match status" value="1"/>
</dbReference>
<sequence length="460" mass="50522">MGSKTPDEHQQHPNGGAGNETTAKIVATPACAKTGLHGSDGEGDQGDNDDDDDDDKTTNLIINNEDKKKKRKRNKKKKKTAQGGLKQSVPPRVQVSALFSEGAFPEGELQAYSDDNLSRSTGEEQRYLSRLGDTMTPEFLRDYREAAEVHRQVRQHVQSILKPGVSLTHVADEIEEGVRALTGHPGVEKGDVLKAGMGFPTGLCLNNIAAHWTPNPGGKDILLKQEDVLTIDFGVHVAGRIVDSAFTTAFDPRYDELLKSVKDATETGIKHAGIDARMSNIGAAVQEVMESYEVALNGQTYPVKAINNITGHNILRYQIHGNKQVPFVKNKSKQKMEEGEVFAIETFGSINGVGRIRDGEGVYGYRRDTNVYTGNLHLSTAKALVKIIDANFGTLPFSRRHLEHTGCKNYILGMHNLVQQGIVEQYAPFVESKGAYVAQFEHTILLRSEGKEIISRGDDY</sequence>
<feature type="binding site" evidence="8">
    <location>
        <position position="211"/>
    </location>
    <ligand>
        <name>substrate</name>
    </ligand>
</feature>
<dbReference type="GO" id="GO:0070006">
    <property type="term" value="F:metalloaminopeptidase activity"/>
    <property type="evidence" value="ECO:0007669"/>
    <property type="project" value="UniProtKB-UniRule"/>
</dbReference>
<comment type="subcellular location">
    <subcellularLocation>
        <location evidence="8">Cytoplasm</location>
    </subcellularLocation>
</comment>
<dbReference type="EC" id="3.4.11.18" evidence="8"/>
<evidence type="ECO:0000256" key="8">
    <source>
        <dbReference type="HAMAP-Rule" id="MF_03175"/>
    </source>
</evidence>
<evidence type="ECO:0000256" key="9">
    <source>
        <dbReference type="RuleBase" id="RU003653"/>
    </source>
</evidence>
<comment type="caution">
    <text evidence="12">The sequence shown here is derived from an EMBL/GenBank/DDBJ whole genome shotgun (WGS) entry which is preliminary data.</text>
</comment>
<comment type="cofactor">
    <cofactor evidence="2">
        <name>Fe(2+)</name>
        <dbReference type="ChEBI" id="CHEBI:29033"/>
    </cofactor>
</comment>
<evidence type="ECO:0000256" key="3">
    <source>
        <dbReference type="ARBA" id="ARBA00022438"/>
    </source>
</evidence>
<dbReference type="GO" id="GO:0006508">
    <property type="term" value="P:proteolysis"/>
    <property type="evidence" value="ECO:0007669"/>
    <property type="project" value="UniProtKB-KW"/>
</dbReference>
<evidence type="ECO:0000256" key="7">
    <source>
        <dbReference type="ARBA" id="ARBA00022801"/>
    </source>
</evidence>
<dbReference type="Pfam" id="PF00557">
    <property type="entry name" value="Peptidase_M24"/>
    <property type="match status" value="1"/>
</dbReference>
<feature type="binding site" evidence="8">
    <location>
        <position position="441"/>
    </location>
    <ligand>
        <name>a divalent metal cation</name>
        <dbReference type="ChEBI" id="CHEBI:60240"/>
        <label>2</label>
        <note>catalytic</note>
    </ligand>
</feature>
<evidence type="ECO:0000256" key="10">
    <source>
        <dbReference type="SAM" id="MobiDB-lite"/>
    </source>
</evidence>
<dbReference type="InterPro" id="IPR036005">
    <property type="entry name" value="Creatinase/aminopeptidase-like"/>
</dbReference>
<dbReference type="InterPro" id="IPR036388">
    <property type="entry name" value="WH-like_DNA-bd_sf"/>
</dbReference>
<dbReference type="GO" id="GO:0005737">
    <property type="term" value="C:cytoplasm"/>
    <property type="evidence" value="ECO:0007669"/>
    <property type="project" value="UniProtKB-SubCell"/>
</dbReference>
<feature type="region of interest" description="Disordered" evidence="10">
    <location>
        <begin position="1"/>
        <end position="93"/>
    </location>
</feature>
<dbReference type="GO" id="GO:0004239">
    <property type="term" value="F:initiator methionyl aminopeptidase activity"/>
    <property type="evidence" value="ECO:0007669"/>
    <property type="project" value="UniProtKB-UniRule"/>
</dbReference>
<feature type="binding site" evidence="8">
    <location>
        <position position="232"/>
    </location>
    <ligand>
        <name>a divalent metal cation</name>
        <dbReference type="ChEBI" id="CHEBI:60240"/>
        <label>1</label>
    </ligand>
</feature>
<dbReference type="InterPro" id="IPR036390">
    <property type="entry name" value="WH_DNA-bd_sf"/>
</dbReference>
<dbReference type="AlphaFoldDB" id="A0A9P4NZD7"/>
<comment type="similarity">
    <text evidence="8">Belongs to the peptidase M24A family. Methionine aminopeptidase eukaryotic type 2 subfamily.</text>
</comment>
<evidence type="ECO:0000256" key="2">
    <source>
        <dbReference type="ARBA" id="ARBA00001954"/>
    </source>
</evidence>
<dbReference type="OrthoDB" id="7848262at2759"/>
<evidence type="ECO:0000256" key="5">
    <source>
        <dbReference type="ARBA" id="ARBA00022670"/>
    </source>
</evidence>
<dbReference type="SUPFAM" id="SSF46785">
    <property type="entry name" value="Winged helix' DNA-binding domain"/>
    <property type="match status" value="1"/>
</dbReference>
<dbReference type="Proteomes" id="UP000800235">
    <property type="component" value="Unassembled WGS sequence"/>
</dbReference>
<keyword evidence="4 8" id="KW-0963">Cytoplasm</keyword>
<dbReference type="InterPro" id="IPR000994">
    <property type="entry name" value="Pept_M24"/>
</dbReference>
<feature type="domain" description="Peptidase M24" evidence="11">
    <location>
        <begin position="143"/>
        <end position="356"/>
    </location>
</feature>